<proteinExistence type="predicted"/>
<feature type="chain" id="PRO_5022197481" evidence="1">
    <location>
        <begin position="23"/>
        <end position="138"/>
    </location>
</feature>
<protein>
    <submittedName>
        <fullName evidence="2">Uncharacterized protein</fullName>
    </submittedName>
</protein>
<reference evidence="2 3" key="1">
    <citation type="submission" date="2019-07" db="EMBL/GenBank/DDBJ databases">
        <title>Lysobacter weifangensis sp. nov., isolated from bensulfuron-methyl contaminated farmland soil.</title>
        <authorList>
            <person name="Zhao H."/>
        </authorList>
    </citation>
    <scope>NUCLEOTIDE SEQUENCE [LARGE SCALE GENOMIC DNA]</scope>
    <source>
        <strain evidence="2 3">CC-Bw-6</strain>
    </source>
</reference>
<organism evidence="2 3">
    <name type="scientific">Pseudoluteimonas lycopersici</name>
    <dbReference type="NCBI Taxonomy" id="1324796"/>
    <lineage>
        <taxon>Bacteria</taxon>
        <taxon>Pseudomonadati</taxon>
        <taxon>Pseudomonadota</taxon>
        <taxon>Gammaproteobacteria</taxon>
        <taxon>Lysobacterales</taxon>
        <taxon>Lysobacteraceae</taxon>
        <taxon>Pseudoluteimonas</taxon>
    </lineage>
</organism>
<dbReference type="OrthoDB" id="6024312at2"/>
<evidence type="ECO:0000313" key="2">
    <source>
        <dbReference type="EMBL" id="QDQ74131.1"/>
    </source>
</evidence>
<dbReference type="RefSeq" id="WP_143879641.1">
    <property type="nucleotide sequence ID" value="NZ_BAABLZ010000001.1"/>
</dbReference>
<dbReference type="AlphaFoldDB" id="A0A516V6K3"/>
<keyword evidence="1" id="KW-0732">Signal</keyword>
<dbReference type="Proteomes" id="UP000315891">
    <property type="component" value="Chromosome"/>
</dbReference>
<evidence type="ECO:0000313" key="3">
    <source>
        <dbReference type="Proteomes" id="UP000315891"/>
    </source>
</evidence>
<evidence type="ECO:0000256" key="1">
    <source>
        <dbReference type="SAM" id="SignalP"/>
    </source>
</evidence>
<feature type="signal peptide" evidence="1">
    <location>
        <begin position="1"/>
        <end position="22"/>
    </location>
</feature>
<accession>A0A516V6K3</accession>
<gene>
    <name evidence="2" type="ORF">FNZ56_09685</name>
</gene>
<keyword evidence="3" id="KW-1185">Reference proteome</keyword>
<name>A0A516V6K3_9GAMM</name>
<sequence>MPNRLAITFAALLALLPFAASADQFAYLDLKQAMAALDALDRSPREVQAFCAPCGDARATAIEVHDLGIARVWDDRANARPYADGEGRTYWEIELDGTGIDLAYIYVQTPAGWENIALKLGLGATDVPRTLSPKQLPR</sequence>
<dbReference type="EMBL" id="CP041742">
    <property type="protein sequence ID" value="QDQ74131.1"/>
    <property type="molecule type" value="Genomic_DNA"/>
</dbReference>